<dbReference type="InterPro" id="IPR007110">
    <property type="entry name" value="Ig-like_dom"/>
</dbReference>
<feature type="compositionally biased region" description="Polar residues" evidence="1">
    <location>
        <begin position="327"/>
        <end position="342"/>
    </location>
</feature>
<dbReference type="Gene3D" id="2.60.40.10">
    <property type="entry name" value="Immunoglobulins"/>
    <property type="match status" value="2"/>
</dbReference>
<dbReference type="RefSeq" id="XP_008303996.1">
    <property type="nucleotide sequence ID" value="XM_008305774.1"/>
</dbReference>
<reference evidence="5" key="1">
    <citation type="submission" date="2025-08" db="UniProtKB">
        <authorList>
            <consortium name="RefSeq"/>
        </authorList>
    </citation>
    <scope>IDENTIFICATION</scope>
</reference>
<evidence type="ECO:0000313" key="4">
    <source>
        <dbReference type="Proteomes" id="UP000694891"/>
    </source>
</evidence>
<dbReference type="SMART" id="SM00409">
    <property type="entry name" value="IG"/>
    <property type="match status" value="2"/>
</dbReference>
<keyword evidence="2" id="KW-0812">Transmembrane</keyword>
<dbReference type="InterPro" id="IPR036179">
    <property type="entry name" value="Ig-like_dom_sf"/>
</dbReference>
<dbReference type="SUPFAM" id="SSF48726">
    <property type="entry name" value="Immunoglobulin"/>
    <property type="match status" value="2"/>
</dbReference>
<accession>A0A9Y4TXL5</accession>
<sequence length="403" mass="44951">MCSYHHTNVTEACSTTYPKELEVQRSPGSPVGLKCATSCPEIDLKTSYSWYENRVLHRRSDKQQYSASRSSDKSVYCAVKGLEDLLSPEVCAVEKKCWTVNYASRRICALEGSSVNITGQYSHPGHRQTPSTSWYKIKRGGEQEEAEQLNEAPERVEHHDDGNQRILRIKHLRREDSAAYVFAALQTRDRGRKLLDFPRVTLVVTGLSVWVRPAEVTEGQRVTLTCSTSCPLSGNTTYTWKLNSEPLTLPLSQNKHLVLDPVSIQHAGSYSCAVRIGETTMASSEKIVTVQRVTETFAAAAGVGAAFLIITPLVVFFWIRRKRTSGHSLTTEATDNTEQLNQGPLYGNLSAQPTEQDDLHYSSVHFSKSQTAPLYATVEPHQPKEDQQVTYAAVSFRPNVTPE</sequence>
<proteinExistence type="predicted"/>
<protein>
    <submittedName>
        <fullName evidence="5">Sialoadhesin-like</fullName>
    </submittedName>
</protein>
<feature type="domain" description="Ig-like" evidence="3">
    <location>
        <begin position="198"/>
        <end position="289"/>
    </location>
</feature>
<dbReference type="InterPro" id="IPR003599">
    <property type="entry name" value="Ig_sub"/>
</dbReference>
<dbReference type="GeneID" id="103375474"/>
<dbReference type="AlphaFoldDB" id="A0A9Y4TXL5"/>
<gene>
    <name evidence="5" type="primary">LOC103375474</name>
</gene>
<dbReference type="PROSITE" id="PS50835">
    <property type="entry name" value="IG_LIKE"/>
    <property type="match status" value="1"/>
</dbReference>
<dbReference type="InterPro" id="IPR013783">
    <property type="entry name" value="Ig-like_fold"/>
</dbReference>
<evidence type="ECO:0000256" key="2">
    <source>
        <dbReference type="SAM" id="Phobius"/>
    </source>
</evidence>
<evidence type="ECO:0000256" key="1">
    <source>
        <dbReference type="SAM" id="MobiDB-lite"/>
    </source>
</evidence>
<name>A0A9Y4TXL5_9TELE</name>
<dbReference type="Pfam" id="PF13895">
    <property type="entry name" value="Ig_2"/>
    <property type="match status" value="1"/>
</dbReference>
<keyword evidence="2" id="KW-0472">Membrane</keyword>
<evidence type="ECO:0000259" key="3">
    <source>
        <dbReference type="PROSITE" id="PS50835"/>
    </source>
</evidence>
<dbReference type="Proteomes" id="UP000694891">
    <property type="component" value="Unplaced"/>
</dbReference>
<feature type="region of interest" description="Disordered" evidence="1">
    <location>
        <begin position="327"/>
        <end position="347"/>
    </location>
</feature>
<feature type="transmembrane region" description="Helical" evidence="2">
    <location>
        <begin position="297"/>
        <end position="319"/>
    </location>
</feature>
<keyword evidence="2" id="KW-1133">Transmembrane helix</keyword>
<dbReference type="PANTHER" id="PTHR46013">
    <property type="entry name" value="VASCULAR CELL ADHESION MOLECULE 1"/>
    <property type="match status" value="1"/>
</dbReference>
<keyword evidence="4" id="KW-1185">Reference proteome</keyword>
<dbReference type="PANTHER" id="PTHR46013:SF4">
    <property type="entry name" value="B-CELL RECEPTOR CD22-RELATED"/>
    <property type="match status" value="1"/>
</dbReference>
<organism evidence="4 5">
    <name type="scientific">Stegastes partitus</name>
    <name type="common">bicolor damselfish</name>
    <dbReference type="NCBI Taxonomy" id="144197"/>
    <lineage>
        <taxon>Eukaryota</taxon>
        <taxon>Metazoa</taxon>
        <taxon>Chordata</taxon>
        <taxon>Craniata</taxon>
        <taxon>Vertebrata</taxon>
        <taxon>Euteleostomi</taxon>
        <taxon>Actinopterygii</taxon>
        <taxon>Neopterygii</taxon>
        <taxon>Teleostei</taxon>
        <taxon>Neoteleostei</taxon>
        <taxon>Acanthomorphata</taxon>
        <taxon>Ovalentaria</taxon>
        <taxon>Pomacentridae</taxon>
        <taxon>Stegastes</taxon>
    </lineage>
</organism>
<evidence type="ECO:0000313" key="5">
    <source>
        <dbReference type="RefSeq" id="XP_008303996.1"/>
    </source>
</evidence>